<protein>
    <recommendedName>
        <fullName evidence="3">Adhesin domain-containing protein</fullName>
    </recommendedName>
</protein>
<organism evidence="1 2">
    <name type="scientific">Geotoga petraea</name>
    <dbReference type="NCBI Taxonomy" id="28234"/>
    <lineage>
        <taxon>Bacteria</taxon>
        <taxon>Thermotogati</taxon>
        <taxon>Thermotogota</taxon>
        <taxon>Thermotogae</taxon>
        <taxon>Petrotogales</taxon>
        <taxon>Petrotogaceae</taxon>
        <taxon>Geotoga</taxon>
    </lineage>
</organism>
<evidence type="ECO:0000313" key="1">
    <source>
        <dbReference type="EMBL" id="SDC75724.1"/>
    </source>
</evidence>
<dbReference type="AlphaFoldDB" id="A0A1G6P7Y3"/>
<sequence length="238" mass="26722">MDYKWIAIPIIVFLTFGIANVTSEYNNFVYPENSGVYNSNIYDTKDRIYIKGVNLNVEFVRGDNIYISHVKNVDIKDDSMDIETPSFPFRSEVNVEIGRDHNYEEINISGVRINLVGEVTTNELNIDGTGIDINSNINSKDIDISGTGIGIKGLINTGNMHISGTDIDLRFKTSFLENLVINSTGLSGEIIFLEKWNDDTEITISSLAGEFEFEIPSGSRNYLDVNTSVNVRTNTKYY</sequence>
<dbReference type="Proteomes" id="UP000199322">
    <property type="component" value="Unassembled WGS sequence"/>
</dbReference>
<evidence type="ECO:0000313" key="2">
    <source>
        <dbReference type="Proteomes" id="UP000199322"/>
    </source>
</evidence>
<name>A0A1G6P7Y3_9BACT</name>
<keyword evidence="2" id="KW-1185">Reference proteome</keyword>
<gene>
    <name evidence="1" type="ORF">SAMN04488588_1740</name>
</gene>
<dbReference type="RefSeq" id="WP_091404887.1">
    <property type="nucleotide sequence ID" value="NZ_FMYV01000007.1"/>
</dbReference>
<dbReference type="STRING" id="28234.SAMN04488588_1740"/>
<reference evidence="1 2" key="1">
    <citation type="submission" date="2016-10" db="EMBL/GenBank/DDBJ databases">
        <authorList>
            <person name="de Groot N.N."/>
        </authorList>
    </citation>
    <scope>NUCLEOTIDE SEQUENCE [LARGE SCALE GENOMIC DNA]</scope>
    <source>
        <strain evidence="1 2">WG14</strain>
    </source>
</reference>
<dbReference type="EMBL" id="FMYV01000007">
    <property type="protein sequence ID" value="SDC75724.1"/>
    <property type="molecule type" value="Genomic_DNA"/>
</dbReference>
<evidence type="ECO:0008006" key="3">
    <source>
        <dbReference type="Google" id="ProtNLM"/>
    </source>
</evidence>
<proteinExistence type="predicted"/>
<accession>A0A1G6P7Y3</accession>